<evidence type="ECO:0000313" key="2">
    <source>
        <dbReference type="EMBL" id="EKX89395.1"/>
    </source>
</evidence>
<proteinExistence type="predicted"/>
<comment type="cofactor">
    <cofactor evidence="1">
        <name>Mg(2+)</name>
        <dbReference type="ChEBI" id="CHEBI:18420"/>
    </cofactor>
    <text evidence="1">Binds 2 magnesium ions per subunit.</text>
</comment>
<reference evidence="2 3" key="1">
    <citation type="submission" date="2012-05" db="EMBL/GenBank/DDBJ databases">
        <authorList>
            <person name="Weinstock G."/>
            <person name="Sodergren E."/>
            <person name="Lobos E.A."/>
            <person name="Fulton L."/>
            <person name="Fulton R."/>
            <person name="Courtney L."/>
            <person name="Fronick C."/>
            <person name="O'Laughlin M."/>
            <person name="Godfrey J."/>
            <person name="Wilson R.M."/>
            <person name="Miner T."/>
            <person name="Farmer C."/>
            <person name="Delehaunty K."/>
            <person name="Cordes M."/>
            <person name="Minx P."/>
            <person name="Tomlinson C."/>
            <person name="Chen J."/>
            <person name="Wollam A."/>
            <person name="Pepin K.H."/>
            <person name="Bhonagiri V."/>
            <person name="Zhang X."/>
            <person name="Suruliraj S."/>
            <person name="Warren W."/>
            <person name="Mitreva M."/>
            <person name="Mardis E.R."/>
            <person name="Wilson R.K."/>
        </authorList>
    </citation>
    <scope>NUCLEOTIDE SEQUENCE [LARGE SCALE GENOMIC DNA]</scope>
    <source>
        <strain evidence="2 3">F0235</strain>
    </source>
</reference>
<keyword evidence="2" id="KW-0378">Hydrolase</keyword>
<feature type="binding site" evidence="1">
    <location>
        <position position="55"/>
    </location>
    <ligand>
        <name>Mg(2+)</name>
        <dbReference type="ChEBI" id="CHEBI:18420"/>
        <label>1</label>
    </ligand>
</feature>
<keyword evidence="3" id="KW-1185">Reference proteome</keyword>
<feature type="binding site" evidence="1">
    <location>
        <position position="56"/>
    </location>
    <ligand>
        <name>Mg(2+)</name>
        <dbReference type="ChEBI" id="CHEBI:18420"/>
        <label>1</label>
    </ligand>
</feature>
<dbReference type="HOGENOM" id="CLU_024566_8_3_11"/>
<dbReference type="InterPro" id="IPR050792">
    <property type="entry name" value="ADP-ribosylglycohydrolase"/>
</dbReference>
<dbReference type="STRING" id="1035195.HMPREF9997_01866"/>
<feature type="binding site" evidence="1">
    <location>
        <position position="54"/>
    </location>
    <ligand>
        <name>Mg(2+)</name>
        <dbReference type="ChEBI" id="CHEBI:18420"/>
        <label>1</label>
    </ligand>
</feature>
<organism evidence="2 3">
    <name type="scientific">Corynebacterium durum F0235</name>
    <dbReference type="NCBI Taxonomy" id="1035195"/>
    <lineage>
        <taxon>Bacteria</taxon>
        <taxon>Bacillati</taxon>
        <taxon>Actinomycetota</taxon>
        <taxon>Actinomycetes</taxon>
        <taxon>Mycobacteriales</taxon>
        <taxon>Corynebacteriaceae</taxon>
        <taxon>Corynebacterium</taxon>
    </lineage>
</organism>
<dbReference type="Pfam" id="PF03747">
    <property type="entry name" value="ADP_ribosyl_GH"/>
    <property type="match status" value="1"/>
</dbReference>
<evidence type="ECO:0000313" key="3">
    <source>
        <dbReference type="Proteomes" id="UP000010445"/>
    </source>
</evidence>
<gene>
    <name evidence="2" type="ORF">HMPREF9997_01866</name>
</gene>
<feature type="binding site" evidence="1">
    <location>
        <position position="237"/>
    </location>
    <ligand>
        <name>Mg(2+)</name>
        <dbReference type="ChEBI" id="CHEBI:18420"/>
        <label>1</label>
    </ligand>
</feature>
<dbReference type="SUPFAM" id="SSF101478">
    <property type="entry name" value="ADP-ribosylglycohydrolase"/>
    <property type="match status" value="1"/>
</dbReference>
<dbReference type="GO" id="GO:0016787">
    <property type="term" value="F:hydrolase activity"/>
    <property type="evidence" value="ECO:0007669"/>
    <property type="project" value="UniProtKB-KW"/>
</dbReference>
<accession>L1MEC6</accession>
<dbReference type="AlphaFoldDB" id="L1MEC6"/>
<dbReference type="InterPro" id="IPR036705">
    <property type="entry name" value="Ribosyl_crysJ1_sf"/>
</dbReference>
<keyword evidence="1" id="KW-0479">Metal-binding</keyword>
<dbReference type="RefSeq" id="WP_006064091.1">
    <property type="nucleotide sequence ID" value="NZ_KB290831.1"/>
</dbReference>
<dbReference type="Gene3D" id="1.10.4080.10">
    <property type="entry name" value="ADP-ribosylation/Crystallin J1"/>
    <property type="match status" value="1"/>
</dbReference>
<name>L1MEC6_9CORY</name>
<dbReference type="EMBL" id="AMEM01000024">
    <property type="protein sequence ID" value="EKX89395.1"/>
    <property type="molecule type" value="Genomic_DNA"/>
</dbReference>
<dbReference type="Proteomes" id="UP000010445">
    <property type="component" value="Unassembled WGS sequence"/>
</dbReference>
<evidence type="ECO:0000256" key="1">
    <source>
        <dbReference type="PIRSR" id="PIRSR605502-1"/>
    </source>
</evidence>
<dbReference type="PANTHER" id="PTHR16222:SF35">
    <property type="entry name" value="ADP-RIBOSYLGLYCOHYDROLASE"/>
    <property type="match status" value="1"/>
</dbReference>
<feature type="binding site" evidence="1">
    <location>
        <position position="239"/>
    </location>
    <ligand>
        <name>Mg(2+)</name>
        <dbReference type="ChEBI" id="CHEBI:18420"/>
        <label>1</label>
    </ligand>
</feature>
<dbReference type="InterPro" id="IPR005502">
    <property type="entry name" value="Ribosyl_crysJ1"/>
</dbReference>
<dbReference type="PANTHER" id="PTHR16222">
    <property type="entry name" value="ADP-RIBOSYLGLYCOHYDROLASE"/>
    <property type="match status" value="1"/>
</dbReference>
<dbReference type="GO" id="GO:0046872">
    <property type="term" value="F:metal ion binding"/>
    <property type="evidence" value="ECO:0007669"/>
    <property type="project" value="UniProtKB-KW"/>
</dbReference>
<comment type="caution">
    <text evidence="2">The sequence shown here is derived from an EMBL/GenBank/DDBJ whole genome shotgun (WGS) entry which is preliminary data.</text>
</comment>
<dbReference type="eggNOG" id="COG1397">
    <property type="taxonomic scope" value="Bacteria"/>
</dbReference>
<keyword evidence="1" id="KW-0460">Magnesium</keyword>
<feature type="binding site" evidence="1">
    <location>
        <position position="240"/>
    </location>
    <ligand>
        <name>Mg(2+)</name>
        <dbReference type="ChEBI" id="CHEBI:18420"/>
        <label>1</label>
    </ligand>
</feature>
<sequence>MSRCAGILYGQLIGDSLGSLVEFQSAAEIAAAYPDGVRELQDGGVFRLSAGQPTDDSEMALAMARSIIRMGGYDAQDVLDSYRRWAASDPFDIGITCANALLHQYINPDSQANGALMRLSPLAILGMNLPEDTLADLAELDCRMTHTHPLCITINRIVAVALARAAAQELTASALIDALLDLAPPELRVFIDQSTERPLVSEHIGWVKLAFSYAVYELATGTDFEESLVRTIGRGGDTDTNAAIVGAVLGGVYGSEGIPQRWRDTVEKCTPGPGTMCPRPEEYWPPADVEDMAASLRQCGE</sequence>
<dbReference type="PATRIC" id="fig|1035195.3.peg.1687"/>
<protein>
    <submittedName>
        <fullName evidence="2">ADP-ribosylglycohydrolase</fullName>
    </submittedName>
</protein>
<dbReference type="OrthoDB" id="9798107at2"/>